<evidence type="ECO:0000313" key="2">
    <source>
        <dbReference type="EMBL" id="KAK3760403.1"/>
    </source>
</evidence>
<dbReference type="EMBL" id="JAWDGP010004986">
    <property type="protein sequence ID" value="KAK3760403.1"/>
    <property type="molecule type" value="Genomic_DNA"/>
</dbReference>
<protein>
    <submittedName>
        <fullName evidence="2">Uncharacterized protein</fullName>
    </submittedName>
</protein>
<dbReference type="Pfam" id="PF07093">
    <property type="entry name" value="SGT1"/>
    <property type="match status" value="1"/>
</dbReference>
<feature type="compositionally biased region" description="Acidic residues" evidence="1">
    <location>
        <begin position="499"/>
        <end position="522"/>
    </location>
</feature>
<feature type="compositionally biased region" description="Polar residues" evidence="1">
    <location>
        <begin position="577"/>
        <end position="586"/>
    </location>
</feature>
<organism evidence="2 3">
    <name type="scientific">Elysia crispata</name>
    <name type="common">lettuce slug</name>
    <dbReference type="NCBI Taxonomy" id="231223"/>
    <lineage>
        <taxon>Eukaryota</taxon>
        <taxon>Metazoa</taxon>
        <taxon>Spiralia</taxon>
        <taxon>Lophotrochozoa</taxon>
        <taxon>Mollusca</taxon>
        <taxon>Gastropoda</taxon>
        <taxon>Heterobranchia</taxon>
        <taxon>Euthyneura</taxon>
        <taxon>Panpulmonata</taxon>
        <taxon>Sacoglossa</taxon>
        <taxon>Placobranchoidea</taxon>
        <taxon>Plakobranchidae</taxon>
        <taxon>Elysia</taxon>
    </lineage>
</organism>
<dbReference type="AlphaFoldDB" id="A0AAE0Z010"/>
<reference evidence="2" key="1">
    <citation type="journal article" date="2023" name="G3 (Bethesda)">
        <title>A reference genome for the long-term kleptoplast-retaining sea slug Elysia crispata morphotype clarki.</title>
        <authorList>
            <person name="Eastman K.E."/>
            <person name="Pendleton A.L."/>
            <person name="Shaikh M.A."/>
            <person name="Suttiyut T."/>
            <person name="Ogas R."/>
            <person name="Tomko P."/>
            <person name="Gavelis G."/>
            <person name="Widhalm J.R."/>
            <person name="Wisecaver J.H."/>
        </authorList>
    </citation>
    <scope>NUCLEOTIDE SEQUENCE</scope>
    <source>
        <strain evidence="2">ECLA1</strain>
    </source>
</reference>
<proteinExistence type="predicted"/>
<dbReference type="GO" id="GO:0005634">
    <property type="term" value="C:nucleus"/>
    <property type="evidence" value="ECO:0007669"/>
    <property type="project" value="TreeGrafter"/>
</dbReference>
<gene>
    <name evidence="2" type="ORF">RRG08_018631</name>
</gene>
<keyword evidence="3" id="KW-1185">Reference proteome</keyword>
<evidence type="ECO:0000313" key="3">
    <source>
        <dbReference type="Proteomes" id="UP001283361"/>
    </source>
</evidence>
<dbReference type="PANTHER" id="PTHR13060:SF0">
    <property type="entry name" value="PROTEIN ECDYSONELESS HOMOLOG"/>
    <property type="match status" value="1"/>
</dbReference>
<feature type="region of interest" description="Disordered" evidence="1">
    <location>
        <begin position="758"/>
        <end position="785"/>
    </location>
</feature>
<accession>A0AAE0Z010</accession>
<dbReference type="PANTHER" id="PTHR13060">
    <property type="entry name" value="SGT1 PROTEIN HSGT1 SUPPRESSOR OF GCR2"/>
    <property type="match status" value="1"/>
</dbReference>
<name>A0AAE0Z010_9GAST</name>
<comment type="caution">
    <text evidence="2">The sequence shown here is derived from an EMBL/GenBank/DDBJ whole genome shotgun (WGS) entry which is preliminary data.</text>
</comment>
<dbReference type="InterPro" id="IPR010770">
    <property type="entry name" value="Ecd"/>
</dbReference>
<evidence type="ECO:0000256" key="1">
    <source>
        <dbReference type="SAM" id="MobiDB-lite"/>
    </source>
</evidence>
<sequence length="785" mass="87209">MASIEKVLKRIPDDVVEYSIFPILPSNADEDEVADFLFKLADSILAFFSDRLVNYIWQHECFHLRPVLSANDSTPHHLHGSTSFGDNIDDEWFIVSLLYDITREFAGCVVRVNDNDEEFLLIEAADALPKWLNPETAENRVYIYNGDLHVIPVPESPDNFSKFPMFTPSQAEGVVCVRDCTSLTRCSQAIQNLINKKLSRFPQKTAESVHHVNCFLPTPLAALLDSYPSLVSAGVRRFYYRDPLELKACRPMKRFKPDDLVRTRVRMTRCLYAQLVQQQFSPDRRSGWSLVAPSNPDFLEHDIGVKLAHGFEILCSKCQEEEIPSNGENFDHTNLRWQQFKQSLANKGYFRREIEGSKLYMKLLNEAKQFYLSQVAQSDEDSGDIGEQVLLRLKTLKPKFEEFRSSVQDLPPSDDDSWINVTPEQIDEMMISAGGIAAGPQGQEFDLSKISQSMSSFVDHESGIDGAEFPKEAAENGDKDTQVVGSGMIEAMQKLFDFPDEEDSTGSDMSEYDWSEGSDDELGSPTKMTVRAKKSSLRVKTTNGKMDQTKSKSVRFSGPDISAQEPSFSVATHKPEQNSPDVTQTLPCPMAEPETLDMKTPAKTPVVPPRPSKLMTSPAPPPRPSKPPPPRPASNPPPVPARPSVNSKPARPLSKPSGVVKPSAPPPPPPSKDVGGKRDKKLEALMDAMDRELAATDVGKSFEREPRRNKPRRPGKPPAPPSKGARAARDIDDEDDDFRPVNVDLTVVKNTLESYKAQQGLPGPASNILAGFGLKLPDDSSNAKA</sequence>
<dbReference type="Proteomes" id="UP001283361">
    <property type="component" value="Unassembled WGS sequence"/>
</dbReference>
<feature type="compositionally biased region" description="Basic and acidic residues" evidence="1">
    <location>
        <begin position="674"/>
        <end position="708"/>
    </location>
</feature>
<feature type="region of interest" description="Disordered" evidence="1">
    <location>
        <begin position="499"/>
        <end position="738"/>
    </location>
</feature>
<feature type="compositionally biased region" description="Pro residues" evidence="1">
    <location>
        <begin position="618"/>
        <end position="641"/>
    </location>
</feature>